<feature type="transmembrane region" description="Helical" evidence="6">
    <location>
        <begin position="292"/>
        <end position="313"/>
    </location>
</feature>
<comment type="caution">
    <text evidence="10">The sequence shown here is derived from an EMBL/GenBank/DDBJ whole genome shotgun (WGS) entry which is preliminary data.</text>
</comment>
<dbReference type="InterPro" id="IPR054321">
    <property type="entry name" value="PspC-rel_TM"/>
</dbReference>
<proteinExistence type="predicted"/>
<evidence type="ECO:0000256" key="2">
    <source>
        <dbReference type="ARBA" id="ARBA00022475"/>
    </source>
</evidence>
<dbReference type="Pfam" id="PF04024">
    <property type="entry name" value="PspC"/>
    <property type="match status" value="1"/>
</dbReference>
<dbReference type="InterPro" id="IPR054319">
    <property type="entry name" value="PspC-rel_ToastRack"/>
</dbReference>
<keyword evidence="11" id="KW-1185">Reference proteome</keyword>
<comment type="subcellular location">
    <subcellularLocation>
        <location evidence="1">Cell membrane</location>
        <topology evidence="1">Single-pass membrane protein</topology>
    </subcellularLocation>
</comment>
<sequence>MNKTININLGGIFFHIDEVAYQKLKGYLDAIRRSLSDDPKGRDEIITDIETRIGELLSAKVKDVRQVINEQDIDEVIEVMGKPEDYMVDEEIFNDDAYGSYSSQRRKKLYRDGSDKFLGGVSSGMAHYLNIDVIWIRLAWLVAAFGFGFGFILYPLLWILLPEANTTAEKLEMEGAEVNISNIEKKIRDEISEASTRVKYGIDEVSEKVKNADYKKYGARAKSGSQDFVDTLGKIFVTIFMIIGKFIGVLLIVLAVLTILGMLIGMFTLGSLDFMHDDWLFRNSVIYNNSGLPVWVLSALIFVLVAIPFFFLFSLGLRILSNNTKSIGKTTKLSLLGVWIVALLIAIFFGTRQFMNSAYDGSVINTQELIYSPSDTLEIKMVDNKDLSNRRELKRSWRSEIIIDNNNQEKIYSNNIRFNILPSDNETMYVKVRKLSQGKSRKDARDNADLIEYEYELSEDELRINGYFLAQLNNRFSEQRIYVDLYLPENQVVFLDHSTRTFLYDVDNAQNIYDNDMAKHYFKMTREGFYCLDCSEGIINIENNNDSFNMKIDEEGVRIEIQEDGKEKSEVKIDASGVVVRSTKDTI</sequence>
<evidence type="ECO:0000256" key="5">
    <source>
        <dbReference type="ARBA" id="ARBA00023136"/>
    </source>
</evidence>
<evidence type="ECO:0000256" key="6">
    <source>
        <dbReference type="SAM" id="Phobius"/>
    </source>
</evidence>
<keyword evidence="2" id="KW-1003">Cell membrane</keyword>
<dbReference type="Pfam" id="PF22571">
    <property type="entry name" value="LiaI-LiaF-TM_PspC"/>
    <property type="match status" value="1"/>
</dbReference>
<feature type="domain" description="Phage shock protein PspC N-terminal" evidence="7">
    <location>
        <begin position="107"/>
        <end position="164"/>
    </location>
</feature>
<evidence type="ECO:0000259" key="8">
    <source>
        <dbReference type="Pfam" id="PF22571"/>
    </source>
</evidence>
<keyword evidence="5 6" id="KW-0472">Membrane</keyword>
<keyword evidence="4 6" id="KW-1133">Transmembrane helix</keyword>
<accession>A0ABU9KYR9</accession>
<dbReference type="Proteomes" id="UP001474120">
    <property type="component" value="Unassembled WGS sequence"/>
</dbReference>
<feature type="domain" description="PspC-related transmembrane region" evidence="8">
    <location>
        <begin position="214"/>
        <end position="355"/>
    </location>
</feature>
<dbReference type="EMBL" id="JBCDNA010000001">
    <property type="protein sequence ID" value="MEL4455344.1"/>
    <property type="molecule type" value="Genomic_DNA"/>
</dbReference>
<evidence type="ECO:0000259" key="9">
    <source>
        <dbReference type="Pfam" id="PF22744"/>
    </source>
</evidence>
<evidence type="ECO:0000256" key="4">
    <source>
        <dbReference type="ARBA" id="ARBA00022989"/>
    </source>
</evidence>
<name>A0ABU9KYR9_9FLAO</name>
<keyword evidence="3 6" id="KW-0812">Transmembrane</keyword>
<dbReference type="RefSeq" id="WP_342159161.1">
    <property type="nucleotide sequence ID" value="NZ_JBCDNA010000001.1"/>
</dbReference>
<dbReference type="InterPro" id="IPR052027">
    <property type="entry name" value="PspC"/>
</dbReference>
<evidence type="ECO:0000256" key="1">
    <source>
        <dbReference type="ARBA" id="ARBA00004162"/>
    </source>
</evidence>
<feature type="domain" description="PspC-related ToastRack" evidence="9">
    <location>
        <begin position="403"/>
        <end position="536"/>
    </location>
</feature>
<reference evidence="10 11" key="1">
    <citation type="submission" date="2024-04" db="EMBL/GenBank/DDBJ databases">
        <title>whole genome sequencing of Lutimonas vermicola strain IMCC1616.</title>
        <authorList>
            <person name="Bae S.S."/>
        </authorList>
    </citation>
    <scope>NUCLEOTIDE SEQUENCE [LARGE SCALE GENOMIC DNA]</scope>
    <source>
        <strain evidence="10 11">IMCC1616</strain>
    </source>
</reference>
<protein>
    <submittedName>
        <fullName evidence="10">PspC domain-containing protein</fullName>
    </submittedName>
</protein>
<organism evidence="10 11">
    <name type="scientific">Lutimonas vermicola</name>
    <dbReference type="NCBI Taxonomy" id="414288"/>
    <lineage>
        <taxon>Bacteria</taxon>
        <taxon>Pseudomonadati</taxon>
        <taxon>Bacteroidota</taxon>
        <taxon>Flavobacteriia</taxon>
        <taxon>Flavobacteriales</taxon>
        <taxon>Flavobacteriaceae</taxon>
        <taxon>Lutimonas</taxon>
    </lineage>
</organism>
<feature type="transmembrane region" description="Helical" evidence="6">
    <location>
        <begin position="333"/>
        <end position="350"/>
    </location>
</feature>
<dbReference type="Pfam" id="PF22744">
    <property type="entry name" value="Toast-rack_PspC-Cterm"/>
    <property type="match status" value="1"/>
</dbReference>
<dbReference type="PANTHER" id="PTHR33885:SF3">
    <property type="entry name" value="PHAGE SHOCK PROTEIN C"/>
    <property type="match status" value="1"/>
</dbReference>
<evidence type="ECO:0000313" key="11">
    <source>
        <dbReference type="Proteomes" id="UP001474120"/>
    </source>
</evidence>
<gene>
    <name evidence="10" type="ORF">AABB81_05515</name>
</gene>
<dbReference type="InterPro" id="IPR007168">
    <property type="entry name" value="Phageshock_PspC_N"/>
</dbReference>
<dbReference type="CDD" id="cd03493">
    <property type="entry name" value="SQR_QFR_TM"/>
    <property type="match status" value="1"/>
</dbReference>
<feature type="transmembrane region" description="Helical" evidence="6">
    <location>
        <begin position="138"/>
        <end position="161"/>
    </location>
</feature>
<evidence type="ECO:0000256" key="3">
    <source>
        <dbReference type="ARBA" id="ARBA00022692"/>
    </source>
</evidence>
<evidence type="ECO:0000259" key="7">
    <source>
        <dbReference type="Pfam" id="PF04024"/>
    </source>
</evidence>
<dbReference type="PANTHER" id="PTHR33885">
    <property type="entry name" value="PHAGE SHOCK PROTEIN C"/>
    <property type="match status" value="1"/>
</dbReference>
<evidence type="ECO:0000313" key="10">
    <source>
        <dbReference type="EMBL" id="MEL4455344.1"/>
    </source>
</evidence>
<feature type="transmembrane region" description="Helical" evidence="6">
    <location>
        <begin position="246"/>
        <end position="272"/>
    </location>
</feature>